<dbReference type="HAMAP" id="MF_01965">
    <property type="entry name" value="NADHX_dehydratase"/>
    <property type="match status" value="1"/>
</dbReference>
<evidence type="ECO:0000256" key="3">
    <source>
        <dbReference type="ARBA" id="ARBA00006001"/>
    </source>
</evidence>
<feature type="binding site" evidence="18">
    <location>
        <begin position="71"/>
        <end position="75"/>
    </location>
    <ligand>
        <name>(6S)-NADPHX</name>
        <dbReference type="ChEBI" id="CHEBI:64076"/>
    </ligand>
</feature>
<dbReference type="GO" id="GO:0005524">
    <property type="term" value="F:ATP binding"/>
    <property type="evidence" value="ECO:0007669"/>
    <property type="project" value="UniProtKB-UniRule"/>
</dbReference>
<evidence type="ECO:0000256" key="4">
    <source>
        <dbReference type="ARBA" id="ARBA00009524"/>
    </source>
</evidence>
<feature type="binding site" evidence="17">
    <location>
        <position position="456"/>
    </location>
    <ligand>
        <name>(6S)-NADPHX</name>
        <dbReference type="ChEBI" id="CHEBI:64076"/>
    </ligand>
</feature>
<feature type="binding site" evidence="18">
    <location>
        <position position="72"/>
    </location>
    <ligand>
        <name>K(+)</name>
        <dbReference type="ChEBI" id="CHEBI:29103"/>
    </ligand>
</feature>
<dbReference type="InterPro" id="IPR036652">
    <property type="entry name" value="YjeF_N_dom_sf"/>
</dbReference>
<dbReference type="PROSITE" id="PS01050">
    <property type="entry name" value="YJEF_C_2"/>
    <property type="match status" value="1"/>
</dbReference>
<reference evidence="23" key="1">
    <citation type="submission" date="2017-08" db="EMBL/GenBank/DDBJ databases">
        <title>Direct submision.</title>
        <authorList>
            <person name="Kim S.-J."/>
            <person name="Rhee S.-K."/>
        </authorList>
    </citation>
    <scope>NUCLEOTIDE SEQUENCE [LARGE SCALE GENOMIC DNA]</scope>
    <source>
        <strain evidence="23">GI5</strain>
    </source>
</reference>
<proteinExistence type="inferred from homology"/>
<feature type="binding site" evidence="17">
    <location>
        <begin position="426"/>
        <end position="430"/>
    </location>
    <ligand>
        <name>AMP</name>
        <dbReference type="ChEBI" id="CHEBI:456215"/>
    </ligand>
</feature>
<dbReference type="InterPro" id="IPR004443">
    <property type="entry name" value="YjeF_N_dom"/>
</dbReference>
<comment type="subunit">
    <text evidence="17">Homotetramer.</text>
</comment>
<evidence type="ECO:0000313" key="23">
    <source>
        <dbReference type="Proteomes" id="UP000235116"/>
    </source>
</evidence>
<dbReference type="PANTHER" id="PTHR12592:SF0">
    <property type="entry name" value="ATP-DEPENDENT (S)-NAD(P)H-HYDRATE DEHYDRATASE"/>
    <property type="match status" value="1"/>
</dbReference>
<comment type="catalytic activity">
    <reaction evidence="15 17 19">
        <text>(6S)-NADHX + ADP = AMP + phosphate + NADH + H(+)</text>
        <dbReference type="Rhea" id="RHEA:32223"/>
        <dbReference type="ChEBI" id="CHEBI:15378"/>
        <dbReference type="ChEBI" id="CHEBI:43474"/>
        <dbReference type="ChEBI" id="CHEBI:57945"/>
        <dbReference type="ChEBI" id="CHEBI:64074"/>
        <dbReference type="ChEBI" id="CHEBI:456215"/>
        <dbReference type="ChEBI" id="CHEBI:456216"/>
        <dbReference type="EC" id="4.2.1.136"/>
    </reaction>
</comment>
<evidence type="ECO:0000256" key="8">
    <source>
        <dbReference type="ARBA" id="ARBA00022857"/>
    </source>
</evidence>
<keyword evidence="23" id="KW-1185">Reference proteome</keyword>
<dbReference type="GO" id="GO:0046496">
    <property type="term" value="P:nicotinamide nucleotide metabolic process"/>
    <property type="evidence" value="ECO:0007669"/>
    <property type="project" value="UniProtKB-UniRule"/>
</dbReference>
<dbReference type="InterPro" id="IPR000631">
    <property type="entry name" value="CARKD"/>
</dbReference>
<comment type="catalytic activity">
    <reaction evidence="1 18 19">
        <text>(6R)-NADHX = (6S)-NADHX</text>
        <dbReference type="Rhea" id="RHEA:32215"/>
        <dbReference type="ChEBI" id="CHEBI:64074"/>
        <dbReference type="ChEBI" id="CHEBI:64075"/>
        <dbReference type="EC" id="5.1.99.6"/>
    </reaction>
</comment>
<evidence type="ECO:0000259" key="21">
    <source>
        <dbReference type="PROSITE" id="PS51385"/>
    </source>
</evidence>
<name>A0A2K9LMW6_9GAMM</name>
<keyword evidence="10 17" id="KW-0520">NAD</keyword>
<dbReference type="EC" id="4.2.1.136" evidence="19"/>
<dbReference type="KEGG" id="kak:Kalk_14905"/>
<dbReference type="AlphaFoldDB" id="A0A2K9LMW6"/>
<dbReference type="PROSITE" id="PS51383">
    <property type="entry name" value="YJEF_C_3"/>
    <property type="match status" value="1"/>
</dbReference>
<organism evidence="22 23">
    <name type="scientific">Ketobacter alkanivorans</name>
    <dbReference type="NCBI Taxonomy" id="1917421"/>
    <lineage>
        <taxon>Bacteria</taxon>
        <taxon>Pseudomonadati</taxon>
        <taxon>Pseudomonadota</taxon>
        <taxon>Gammaproteobacteria</taxon>
        <taxon>Pseudomonadales</taxon>
        <taxon>Ketobacteraceae</taxon>
        <taxon>Ketobacter</taxon>
    </lineage>
</organism>
<dbReference type="CDD" id="cd01171">
    <property type="entry name" value="YXKO-related"/>
    <property type="match status" value="1"/>
</dbReference>
<dbReference type="Pfam" id="PF01256">
    <property type="entry name" value="Carb_kinase"/>
    <property type="match status" value="1"/>
</dbReference>
<comment type="function">
    <text evidence="14 19">Bifunctional enzyme that catalyzes the epimerization of the S- and R-forms of NAD(P)HX and the dehydration of the S-form of NAD(P)HX at the expense of ADP, which is converted to AMP. This allows the repair of both epimers of NAD(P)HX, a damaged form of NAD(P)H that is a result of enzymatic or heat-dependent hydration.</text>
</comment>
<keyword evidence="6 17" id="KW-0547">Nucleotide-binding</keyword>
<dbReference type="InterPro" id="IPR029056">
    <property type="entry name" value="Ribokinase-like"/>
</dbReference>
<dbReference type="Proteomes" id="UP000235116">
    <property type="component" value="Chromosome"/>
</dbReference>
<dbReference type="Pfam" id="PF03853">
    <property type="entry name" value="YjeF_N"/>
    <property type="match status" value="1"/>
</dbReference>
<dbReference type="EMBL" id="CP022684">
    <property type="protein sequence ID" value="AUM13632.1"/>
    <property type="molecule type" value="Genomic_DNA"/>
</dbReference>
<evidence type="ECO:0000256" key="18">
    <source>
        <dbReference type="HAMAP-Rule" id="MF_01966"/>
    </source>
</evidence>
<feature type="domain" description="YjeF N-terminal" evidence="21">
    <location>
        <begin position="23"/>
        <end position="228"/>
    </location>
</feature>
<evidence type="ECO:0000256" key="12">
    <source>
        <dbReference type="ARBA" id="ARBA00023239"/>
    </source>
</evidence>
<dbReference type="InterPro" id="IPR030677">
    <property type="entry name" value="Nnr"/>
</dbReference>
<protein>
    <recommendedName>
        <fullName evidence="19">Bifunctional NAD(P)H-hydrate repair enzyme</fullName>
    </recommendedName>
    <alternativeName>
        <fullName evidence="19">Nicotinamide nucleotide repair protein</fullName>
    </alternativeName>
    <domain>
        <recommendedName>
            <fullName evidence="19">ADP-dependent (S)-NAD(P)H-hydrate dehydratase</fullName>
            <ecNumber evidence="19">4.2.1.136</ecNumber>
        </recommendedName>
        <alternativeName>
            <fullName evidence="19">ADP-dependent NAD(P)HX dehydratase</fullName>
        </alternativeName>
    </domain>
    <domain>
        <recommendedName>
            <fullName evidence="19">NAD(P)H-hydrate epimerase</fullName>
            <ecNumber evidence="19">5.1.99.6</ecNumber>
        </recommendedName>
    </domain>
</protein>
<comment type="function">
    <text evidence="17">Catalyzes the dehydration of the S-form of NAD(P)HX at the expense of ADP, which is converted to AMP. Together with NAD(P)HX epimerase, which catalyzes the epimerization of the S- and R-forms, the enzyme allows the repair of both epimers of NAD(P)HX, a damaged form of NAD(P)H that is a result of enzymatic or heat-dependent hydration.</text>
</comment>
<dbReference type="Gene3D" id="3.40.1190.20">
    <property type="match status" value="1"/>
</dbReference>
<evidence type="ECO:0000256" key="7">
    <source>
        <dbReference type="ARBA" id="ARBA00022840"/>
    </source>
</evidence>
<accession>A0A2K9LMW6</accession>
<dbReference type="NCBIfam" id="TIGR00197">
    <property type="entry name" value="yjeF_nterm"/>
    <property type="match status" value="1"/>
</dbReference>
<dbReference type="EC" id="5.1.99.6" evidence="19"/>
<evidence type="ECO:0000256" key="15">
    <source>
        <dbReference type="ARBA" id="ARBA00048238"/>
    </source>
</evidence>
<feature type="binding site" evidence="18">
    <location>
        <position position="171"/>
    </location>
    <ligand>
        <name>(6S)-NADPHX</name>
        <dbReference type="ChEBI" id="CHEBI:64076"/>
    </ligand>
</feature>
<comment type="similarity">
    <text evidence="3 19">In the N-terminal section; belongs to the NnrE/AIBP family.</text>
</comment>
<keyword evidence="11 18" id="KW-0413">Isomerase</keyword>
<dbReference type="SUPFAM" id="SSF53613">
    <property type="entry name" value="Ribokinase-like"/>
    <property type="match status" value="1"/>
</dbReference>
<feature type="binding site" evidence="17">
    <location>
        <position position="334"/>
    </location>
    <ligand>
        <name>(6S)-NADPHX</name>
        <dbReference type="ChEBI" id="CHEBI:64076"/>
    </ligand>
</feature>
<evidence type="ECO:0000256" key="17">
    <source>
        <dbReference type="HAMAP-Rule" id="MF_01965"/>
    </source>
</evidence>
<comment type="cofactor">
    <cofactor evidence="17">
        <name>Mg(2+)</name>
        <dbReference type="ChEBI" id="CHEBI:18420"/>
    </cofactor>
</comment>
<comment type="similarity">
    <text evidence="18">Belongs to the NnrE/AIBP family.</text>
</comment>
<sequence>MTSATSKQYTSELPSALYRADQVRELDRLAIQEHGIPGFDLMSRAGQAAFDLLRDRWPQARRVCIFCGVGNNGGDGYVIAALAEKAGFEAHVVQVGDVTRTQGDALTALQRAEGEGASFQAFDPNLSDGANGADIIVDALLGTGLSGEVRGDYAQAIDVINRSGCPVLAVDIPSGLCSDSGRVLGHAVKADCSISFIGLKQGLLTGQAPDYVGDLYFADLQVPAAVVEPMPPSAILINNARIREWLPPRSRLSHKGNNGHVLVIGGDLGMGGAAAMAAEAAGRSGAGLISVITRPQHISAILSRRPECMVLGVEVGEDISAQLNNVDVLVVGPGIGQGAWGQSLLRQALATDLPMVLDADALNLLASGQPCDDATAARTGRGNWVLTPHPGEAARLMSDTIDAVLRDRYAAVRGLQQQYGGAVVLKGAGSLIASDAGRTWVCRSGNPGMATGGMGDVLSGVIGGLLAQGLSVEQAAAAGVQVHAAAGDLATGQTEHTDEEYSQVHAPLGQRGLLATDLMPYIRRLVNPC</sequence>
<evidence type="ECO:0000256" key="6">
    <source>
        <dbReference type="ARBA" id="ARBA00022741"/>
    </source>
</evidence>
<keyword evidence="12 17" id="KW-0456">Lyase</keyword>
<keyword evidence="9 18" id="KW-0630">Potassium</keyword>
<keyword evidence="13" id="KW-0511">Multifunctional enzyme</keyword>
<feature type="binding site" evidence="18">
    <location>
        <position position="174"/>
    </location>
    <ligand>
        <name>K(+)</name>
        <dbReference type="ChEBI" id="CHEBI:29103"/>
    </ligand>
</feature>
<comment type="function">
    <text evidence="18">Catalyzes the epimerization of the S- and R-forms of NAD(P)HX, a damaged form of NAD(P)H that is a result of enzymatic or heat-dependent hydration. This is a prerequisite for the S-specific NAD(P)H-hydrate dehydratase to allow the repair of both epimers of NAD(P)HX.</text>
</comment>
<dbReference type="GO" id="GO:0110051">
    <property type="term" value="P:metabolite repair"/>
    <property type="evidence" value="ECO:0007669"/>
    <property type="project" value="TreeGrafter"/>
</dbReference>
<evidence type="ECO:0000256" key="16">
    <source>
        <dbReference type="ARBA" id="ARBA00049209"/>
    </source>
</evidence>
<dbReference type="GO" id="GO:0052855">
    <property type="term" value="F:ADP-dependent NAD(P)H-hydrate dehydratase activity"/>
    <property type="evidence" value="ECO:0007669"/>
    <property type="project" value="UniProtKB-UniRule"/>
</dbReference>
<dbReference type="GO" id="GO:0046872">
    <property type="term" value="F:metal ion binding"/>
    <property type="evidence" value="ECO:0007669"/>
    <property type="project" value="UniProtKB-UniRule"/>
</dbReference>
<evidence type="ECO:0000313" key="22">
    <source>
        <dbReference type="EMBL" id="AUM13632.1"/>
    </source>
</evidence>
<keyword evidence="5 18" id="KW-0479">Metal-binding</keyword>
<feature type="domain" description="YjeF C-terminal" evidence="20">
    <location>
        <begin position="238"/>
        <end position="529"/>
    </location>
</feature>
<evidence type="ECO:0000256" key="10">
    <source>
        <dbReference type="ARBA" id="ARBA00023027"/>
    </source>
</evidence>
<comment type="similarity">
    <text evidence="4 19">In the C-terminal section; belongs to the NnrD/CARKD family.</text>
</comment>
<feature type="binding site" evidence="17">
    <location>
        <position position="389"/>
    </location>
    <ligand>
        <name>(6S)-NADPHX</name>
        <dbReference type="ChEBI" id="CHEBI:64076"/>
    </ligand>
</feature>
<keyword evidence="8 17" id="KW-0521">NADP</keyword>
<comment type="catalytic activity">
    <reaction evidence="2 18 19">
        <text>(6R)-NADPHX = (6S)-NADPHX</text>
        <dbReference type="Rhea" id="RHEA:32227"/>
        <dbReference type="ChEBI" id="CHEBI:64076"/>
        <dbReference type="ChEBI" id="CHEBI:64077"/>
        <dbReference type="EC" id="5.1.99.6"/>
    </reaction>
</comment>
<dbReference type="Gene3D" id="3.40.50.10260">
    <property type="entry name" value="YjeF N-terminal domain"/>
    <property type="match status" value="1"/>
</dbReference>
<dbReference type="InterPro" id="IPR017953">
    <property type="entry name" value="Carbohydrate_kinase_pred_CS"/>
</dbReference>
<comment type="catalytic activity">
    <reaction evidence="16 17 19">
        <text>(6S)-NADPHX + ADP = AMP + phosphate + NADPH + H(+)</text>
        <dbReference type="Rhea" id="RHEA:32235"/>
        <dbReference type="ChEBI" id="CHEBI:15378"/>
        <dbReference type="ChEBI" id="CHEBI:43474"/>
        <dbReference type="ChEBI" id="CHEBI:57783"/>
        <dbReference type="ChEBI" id="CHEBI:64076"/>
        <dbReference type="ChEBI" id="CHEBI:456215"/>
        <dbReference type="ChEBI" id="CHEBI:456216"/>
        <dbReference type="EC" id="4.2.1.136"/>
    </reaction>
</comment>
<gene>
    <name evidence="18" type="primary">nnrE</name>
    <name evidence="17" type="synonym">nnrD</name>
    <name evidence="22" type="ORF">Kalk_14905</name>
</gene>
<dbReference type="PANTHER" id="PTHR12592">
    <property type="entry name" value="ATP-DEPENDENT (S)-NAD(P)H-HYDRATE DEHYDRATASE FAMILY MEMBER"/>
    <property type="match status" value="1"/>
</dbReference>
<evidence type="ECO:0000259" key="20">
    <source>
        <dbReference type="PROSITE" id="PS51383"/>
    </source>
</evidence>
<dbReference type="HAMAP" id="MF_01966">
    <property type="entry name" value="NADHX_epimerase"/>
    <property type="match status" value="1"/>
</dbReference>
<dbReference type="GO" id="GO:0052856">
    <property type="term" value="F:NAD(P)HX epimerase activity"/>
    <property type="evidence" value="ECO:0007669"/>
    <property type="project" value="UniProtKB-UniRule"/>
</dbReference>
<dbReference type="PIRSF" id="PIRSF017184">
    <property type="entry name" value="Nnr"/>
    <property type="match status" value="1"/>
</dbReference>
<comment type="cofactor">
    <cofactor evidence="18 19">
        <name>K(+)</name>
        <dbReference type="ChEBI" id="CHEBI:29103"/>
    </cofactor>
    <text evidence="18 19">Binds 1 potassium ion per subunit.</text>
</comment>
<feature type="binding site" evidence="17">
    <location>
        <position position="273"/>
    </location>
    <ligand>
        <name>(6S)-NADPHX</name>
        <dbReference type="ChEBI" id="CHEBI:64076"/>
    </ligand>
</feature>
<evidence type="ECO:0000256" key="9">
    <source>
        <dbReference type="ARBA" id="ARBA00022958"/>
    </source>
</evidence>
<evidence type="ECO:0000256" key="2">
    <source>
        <dbReference type="ARBA" id="ARBA00000909"/>
    </source>
</evidence>
<evidence type="ECO:0000256" key="11">
    <source>
        <dbReference type="ARBA" id="ARBA00023235"/>
    </source>
</evidence>
<keyword evidence="7 17" id="KW-0067">ATP-binding</keyword>
<feature type="binding site" evidence="18">
    <location>
        <position position="138"/>
    </location>
    <ligand>
        <name>K(+)</name>
        <dbReference type="ChEBI" id="CHEBI:29103"/>
    </ligand>
</feature>
<feature type="binding site" evidence="18">
    <location>
        <begin position="142"/>
        <end position="148"/>
    </location>
    <ligand>
        <name>(6S)-NADPHX</name>
        <dbReference type="ChEBI" id="CHEBI:64076"/>
    </ligand>
</feature>
<dbReference type="SUPFAM" id="SSF64153">
    <property type="entry name" value="YjeF N-terminal domain-like"/>
    <property type="match status" value="1"/>
</dbReference>
<feature type="binding site" evidence="17">
    <location>
        <position position="455"/>
    </location>
    <ligand>
        <name>AMP</name>
        <dbReference type="ChEBI" id="CHEBI:456215"/>
    </ligand>
</feature>
<evidence type="ECO:0000256" key="1">
    <source>
        <dbReference type="ARBA" id="ARBA00000013"/>
    </source>
</evidence>
<evidence type="ECO:0000256" key="14">
    <source>
        <dbReference type="ARBA" id="ARBA00025153"/>
    </source>
</evidence>
<comment type="similarity">
    <text evidence="17">Belongs to the NnrD/CARKD family.</text>
</comment>
<dbReference type="OrthoDB" id="9806925at2"/>
<dbReference type="NCBIfam" id="TIGR00196">
    <property type="entry name" value="yjeF_cterm"/>
    <property type="match status" value="1"/>
</dbReference>
<evidence type="ECO:0000256" key="5">
    <source>
        <dbReference type="ARBA" id="ARBA00022723"/>
    </source>
</evidence>
<dbReference type="PROSITE" id="PS51385">
    <property type="entry name" value="YJEF_N"/>
    <property type="match status" value="1"/>
</dbReference>
<evidence type="ECO:0000256" key="13">
    <source>
        <dbReference type="ARBA" id="ARBA00023268"/>
    </source>
</evidence>
<evidence type="ECO:0000256" key="19">
    <source>
        <dbReference type="PIRNR" id="PIRNR017184"/>
    </source>
</evidence>
<feature type="binding site" evidence="18">
    <location>
        <position position="153"/>
    </location>
    <ligand>
        <name>(6S)-NADPHX</name>
        <dbReference type="ChEBI" id="CHEBI:64076"/>
    </ligand>
</feature>
<dbReference type="RefSeq" id="WP_101895007.1">
    <property type="nucleotide sequence ID" value="NZ_CP022684.1"/>
</dbReference>